<feature type="domain" description="HTH cro/C1-type" evidence="1">
    <location>
        <begin position="14"/>
        <end position="68"/>
    </location>
</feature>
<dbReference type="HOGENOM" id="CLU_046846_1_0_9"/>
<dbReference type="AlphaFoldDB" id="A0A090XY83"/>
<evidence type="ECO:0000313" key="2">
    <source>
        <dbReference type="EMBL" id="KFM90527.1"/>
    </source>
</evidence>
<keyword evidence="3" id="KW-1185">Reference proteome</keyword>
<dbReference type="InterPro" id="IPR001387">
    <property type="entry name" value="Cro/C1-type_HTH"/>
</dbReference>
<dbReference type="RefSeq" id="WP_412070915.1">
    <property type="nucleotide sequence ID" value="NZ_JAKOBR010000072.1"/>
</dbReference>
<evidence type="ECO:0000259" key="1">
    <source>
        <dbReference type="PROSITE" id="PS50943"/>
    </source>
</evidence>
<name>A0A090XY83_PAEMA</name>
<dbReference type="PROSITE" id="PS50943">
    <property type="entry name" value="HTH_CROC1"/>
    <property type="match status" value="1"/>
</dbReference>
<accession>A0A090XY83</accession>
<organism evidence="2 3">
    <name type="scientific">Paenibacillus macerans</name>
    <name type="common">Bacillus macerans</name>
    <dbReference type="NCBI Taxonomy" id="44252"/>
    <lineage>
        <taxon>Bacteria</taxon>
        <taxon>Bacillati</taxon>
        <taxon>Bacillota</taxon>
        <taxon>Bacilli</taxon>
        <taxon>Bacillales</taxon>
        <taxon>Paenibacillaceae</taxon>
        <taxon>Paenibacillus</taxon>
    </lineage>
</organism>
<dbReference type="Gene3D" id="1.10.260.40">
    <property type="entry name" value="lambda repressor-like DNA-binding domains"/>
    <property type="match status" value="1"/>
</dbReference>
<reference evidence="2 3" key="1">
    <citation type="submission" date="2014-04" db="EMBL/GenBank/DDBJ databases">
        <authorList>
            <person name="Bishop-Lilly K.A."/>
            <person name="Broomall S.M."/>
            <person name="Chain P.S."/>
            <person name="Chertkov O."/>
            <person name="Coyne S.R."/>
            <person name="Daligault H.E."/>
            <person name="Davenport K.W."/>
            <person name="Erkkila T."/>
            <person name="Frey K.G."/>
            <person name="Gibbons H.S."/>
            <person name="Gu W."/>
            <person name="Jaissle J."/>
            <person name="Johnson S.L."/>
            <person name="Koroleva G.I."/>
            <person name="Ladner J.T."/>
            <person name="Lo C.-C."/>
            <person name="Minogue T.D."/>
            <person name="Munk C."/>
            <person name="Palacios G.F."/>
            <person name="Redden C.L."/>
            <person name="Rosenzweig C.N."/>
            <person name="Scholz M.B."/>
            <person name="Teshima H."/>
            <person name="Xu Y."/>
        </authorList>
    </citation>
    <scope>NUCLEOTIDE SEQUENCE [LARGE SCALE GENOMIC DNA]</scope>
    <source>
        <strain evidence="2 3">8244</strain>
    </source>
</reference>
<dbReference type="Proteomes" id="UP000029278">
    <property type="component" value="Unassembled WGS sequence"/>
</dbReference>
<dbReference type="PATRIC" id="fig|44252.3.peg.6363"/>
<gene>
    <name evidence="2" type="ORF">DJ90_6369</name>
</gene>
<dbReference type="SMART" id="SM00530">
    <property type="entry name" value="HTH_XRE"/>
    <property type="match status" value="1"/>
</dbReference>
<proteinExistence type="predicted"/>
<dbReference type="SUPFAM" id="SSF47413">
    <property type="entry name" value="lambda repressor-like DNA-binding domains"/>
    <property type="match status" value="1"/>
</dbReference>
<protein>
    <submittedName>
        <fullName evidence="2">Helix-turn-helix family protein</fullName>
    </submittedName>
</protein>
<dbReference type="InterPro" id="IPR010982">
    <property type="entry name" value="Lambda_DNA-bd_dom_sf"/>
</dbReference>
<sequence>MVYLNHTASILTQIKNFMEQNGLTLHRLSQKAEINTGSLSSILNGKRLLSAPHLDSITAALALPKGYFYEQYIEEFLAQTAPDWRRVRPFLDRCAELDKLECIRQVTGILLDNLMYLPLLFETAEDFFHRGRKEAAAILYENVAMSEKMQHSERLAMCHYRLFLIALSDDQDSNLRAAAQFEDHVSRLDVADQLDALKQLGHIYYSLHQWKKVDEIAQEMHRIASIQYKHHCQSARKEPEQKRSKRPLYFYIMYSHLLRSAVCEECNDYEQALKFVAYYADGSWIQEKDETAKQTAEQFQEWATANSYLYRVMSGDIEVLPDYVECILNRRGEITQALYKILQAANRYCWNVDNVLERLSAHIPYQSHRSRFGDYNKQITTDQYARFLFELANYYLQRQRHEGIELLLQSLDFSASINCESNVVRCVDLFEQNRHNAGEEERQKYKFLIRKVVEKLNEKDYDNVLSSV</sequence>
<comment type="caution">
    <text evidence="2">The sequence shown here is derived from an EMBL/GenBank/DDBJ whole genome shotgun (WGS) entry which is preliminary data.</text>
</comment>
<dbReference type="GO" id="GO:0003677">
    <property type="term" value="F:DNA binding"/>
    <property type="evidence" value="ECO:0007669"/>
    <property type="project" value="InterPro"/>
</dbReference>
<dbReference type="EMBL" id="JMQA01000058">
    <property type="protein sequence ID" value="KFM90527.1"/>
    <property type="molecule type" value="Genomic_DNA"/>
</dbReference>
<dbReference type="CDD" id="cd00093">
    <property type="entry name" value="HTH_XRE"/>
    <property type="match status" value="1"/>
</dbReference>
<evidence type="ECO:0000313" key="3">
    <source>
        <dbReference type="Proteomes" id="UP000029278"/>
    </source>
</evidence>